<dbReference type="InterPro" id="IPR001640">
    <property type="entry name" value="Lgt"/>
</dbReference>
<dbReference type="HAMAP" id="MF_01147">
    <property type="entry name" value="Lgt"/>
    <property type="match status" value="1"/>
</dbReference>
<evidence type="ECO:0000256" key="4">
    <source>
        <dbReference type="ARBA" id="ARBA00022692"/>
    </source>
</evidence>
<feature type="transmembrane region" description="Helical" evidence="7">
    <location>
        <begin position="132"/>
        <end position="150"/>
    </location>
</feature>
<protein>
    <recommendedName>
        <fullName evidence="7">Phosphatidylglycerol--prolipoprotein diacylglyceryl transferase</fullName>
        <ecNumber evidence="7">2.5.1.145</ecNumber>
    </recommendedName>
</protein>
<comment type="similarity">
    <text evidence="1 7">Belongs to the Lgt family.</text>
</comment>
<dbReference type="Pfam" id="PF01790">
    <property type="entry name" value="LGT"/>
    <property type="match status" value="1"/>
</dbReference>
<evidence type="ECO:0000256" key="2">
    <source>
        <dbReference type="ARBA" id="ARBA00022475"/>
    </source>
</evidence>
<name>A0A3N4P4W9_9FLAO</name>
<evidence type="ECO:0000313" key="9">
    <source>
        <dbReference type="Proteomes" id="UP000270856"/>
    </source>
</evidence>
<proteinExistence type="inferred from homology"/>
<dbReference type="UniPathway" id="UPA00664"/>
<comment type="caution">
    <text evidence="8">The sequence shown here is derived from an EMBL/GenBank/DDBJ whole genome shotgun (WGS) entry which is preliminary data.</text>
</comment>
<reference evidence="8 9" key="1">
    <citation type="submission" date="2018-11" db="EMBL/GenBank/DDBJ databases">
        <title>Aureibaculum marinum gen. nov., sp. nov., a member of the family Flavobacteriaceae isolated from the Bohai Sea.</title>
        <authorList>
            <person name="Ji X."/>
        </authorList>
    </citation>
    <scope>NUCLEOTIDE SEQUENCE [LARGE SCALE GENOMIC DNA]</scope>
    <source>
        <strain evidence="8 9">BH-SD17</strain>
    </source>
</reference>
<evidence type="ECO:0000256" key="3">
    <source>
        <dbReference type="ARBA" id="ARBA00022679"/>
    </source>
</evidence>
<feature type="transmembrane region" description="Helical" evidence="7">
    <location>
        <begin position="25"/>
        <end position="46"/>
    </location>
</feature>
<gene>
    <name evidence="7 8" type="primary">lgt</name>
    <name evidence="8" type="ORF">EGM88_06255</name>
</gene>
<feature type="transmembrane region" description="Helical" evidence="7">
    <location>
        <begin position="242"/>
        <end position="261"/>
    </location>
</feature>
<comment type="subcellular location">
    <subcellularLocation>
        <location evidence="7">Cell membrane</location>
        <topology evidence="7">Multi-pass membrane protein</topology>
    </subcellularLocation>
</comment>
<evidence type="ECO:0000256" key="1">
    <source>
        <dbReference type="ARBA" id="ARBA00007150"/>
    </source>
</evidence>
<keyword evidence="9" id="KW-1185">Reference proteome</keyword>
<dbReference type="GO" id="GO:0008961">
    <property type="term" value="F:phosphatidylglycerol-prolipoprotein diacylglyceryl transferase activity"/>
    <property type="evidence" value="ECO:0007669"/>
    <property type="project" value="UniProtKB-UniRule"/>
</dbReference>
<feature type="transmembrane region" description="Helical" evidence="7">
    <location>
        <begin position="58"/>
        <end position="78"/>
    </location>
</feature>
<feature type="binding site" evidence="7">
    <location>
        <position position="148"/>
    </location>
    <ligand>
        <name>a 1,2-diacyl-sn-glycero-3-phospho-(1'-sn-glycerol)</name>
        <dbReference type="ChEBI" id="CHEBI:64716"/>
    </ligand>
</feature>
<keyword evidence="2 7" id="KW-1003">Cell membrane</keyword>
<keyword evidence="8" id="KW-0449">Lipoprotein</keyword>
<dbReference type="EMBL" id="RPFJ01000006">
    <property type="protein sequence ID" value="RPD98789.1"/>
    <property type="molecule type" value="Genomic_DNA"/>
</dbReference>
<dbReference type="PANTHER" id="PTHR30589:SF0">
    <property type="entry name" value="PHOSPHATIDYLGLYCEROL--PROLIPOPROTEIN DIACYLGLYCERYL TRANSFERASE"/>
    <property type="match status" value="1"/>
</dbReference>
<dbReference type="AlphaFoldDB" id="A0A3N4P4W9"/>
<dbReference type="Proteomes" id="UP000270856">
    <property type="component" value="Unassembled WGS sequence"/>
</dbReference>
<dbReference type="RefSeq" id="WP_123897104.1">
    <property type="nucleotide sequence ID" value="NZ_RPFJ01000006.1"/>
</dbReference>
<organism evidence="8 9">
    <name type="scientific">Aureibaculum marinum</name>
    <dbReference type="NCBI Taxonomy" id="2487930"/>
    <lineage>
        <taxon>Bacteria</taxon>
        <taxon>Pseudomonadati</taxon>
        <taxon>Bacteroidota</taxon>
        <taxon>Flavobacteriia</taxon>
        <taxon>Flavobacteriales</taxon>
        <taxon>Flavobacteriaceae</taxon>
        <taxon>Aureibaculum</taxon>
    </lineage>
</organism>
<feature type="transmembrane region" description="Helical" evidence="7">
    <location>
        <begin position="217"/>
        <end position="235"/>
    </location>
</feature>
<dbReference type="NCBIfam" id="TIGR00544">
    <property type="entry name" value="lgt"/>
    <property type="match status" value="1"/>
</dbReference>
<dbReference type="GO" id="GO:0042158">
    <property type="term" value="P:lipoprotein biosynthetic process"/>
    <property type="evidence" value="ECO:0007669"/>
    <property type="project" value="UniProtKB-UniRule"/>
</dbReference>
<comment type="pathway">
    <text evidence="7">Protein modification; lipoprotein biosynthesis (diacylglyceryl transfer).</text>
</comment>
<evidence type="ECO:0000256" key="6">
    <source>
        <dbReference type="ARBA" id="ARBA00023136"/>
    </source>
</evidence>
<feature type="transmembrane region" description="Helical" evidence="7">
    <location>
        <begin position="281"/>
        <end position="298"/>
    </location>
</feature>
<dbReference type="GO" id="GO:0005886">
    <property type="term" value="C:plasma membrane"/>
    <property type="evidence" value="ECO:0007669"/>
    <property type="project" value="UniProtKB-SubCell"/>
</dbReference>
<comment type="function">
    <text evidence="7">Catalyzes the transfer of the diacylglyceryl group from phosphatidylglycerol to the sulfhydryl group of the N-terminal cysteine of a prolipoprotein, the first step in the formation of mature lipoproteins.</text>
</comment>
<dbReference type="EC" id="2.5.1.145" evidence="7"/>
<evidence type="ECO:0000256" key="7">
    <source>
        <dbReference type="HAMAP-Rule" id="MF_01147"/>
    </source>
</evidence>
<dbReference type="PANTHER" id="PTHR30589">
    <property type="entry name" value="PROLIPOPROTEIN DIACYLGLYCERYL TRANSFERASE"/>
    <property type="match status" value="1"/>
</dbReference>
<keyword evidence="5 7" id="KW-1133">Transmembrane helix</keyword>
<comment type="catalytic activity">
    <reaction evidence="7">
        <text>L-cysteinyl-[prolipoprotein] + a 1,2-diacyl-sn-glycero-3-phospho-(1'-sn-glycerol) = an S-1,2-diacyl-sn-glyceryl-L-cysteinyl-[prolipoprotein] + sn-glycerol 1-phosphate + H(+)</text>
        <dbReference type="Rhea" id="RHEA:56712"/>
        <dbReference type="Rhea" id="RHEA-COMP:14679"/>
        <dbReference type="Rhea" id="RHEA-COMP:14680"/>
        <dbReference type="ChEBI" id="CHEBI:15378"/>
        <dbReference type="ChEBI" id="CHEBI:29950"/>
        <dbReference type="ChEBI" id="CHEBI:57685"/>
        <dbReference type="ChEBI" id="CHEBI:64716"/>
        <dbReference type="ChEBI" id="CHEBI:140658"/>
        <dbReference type="EC" id="2.5.1.145"/>
    </reaction>
</comment>
<dbReference type="OrthoDB" id="871140at2"/>
<accession>A0A3N4P4W9</accession>
<keyword evidence="6 7" id="KW-0472">Membrane</keyword>
<keyword evidence="4 7" id="KW-0812">Transmembrane</keyword>
<feature type="transmembrane region" description="Helical" evidence="7">
    <location>
        <begin position="98"/>
        <end position="120"/>
    </location>
</feature>
<evidence type="ECO:0000256" key="5">
    <source>
        <dbReference type="ARBA" id="ARBA00022989"/>
    </source>
</evidence>
<evidence type="ECO:0000313" key="8">
    <source>
        <dbReference type="EMBL" id="RPD98789.1"/>
    </source>
</evidence>
<keyword evidence="3 7" id="KW-0808">Transferase</keyword>
<sequence length="306" mass="35549">MIFSLSIDWNFNPDIFKIGSFPIKYYSLMYVLAFVIGLQLMKRIYIKDNISLEKLDSIFIYTVVSMLLGARIGHYLFYEENYTLAEVFLPFKLHPFEYTGFQGLASHGAAIGIIIAMYFYSKKVVKKPLLWTLDRLVIPTALGAIFVRLGNLFNSEIVGKPTGTDFGFKFIRNDISEYKAMAITQAKSVNKAYDLIANSSRFQEELAQVPNRYPTQIYEAVGYLFTFIVLWYIYWKTDKKQKLGYIFGVFMVMLWSIRFIIEFYKEWQGGIETLFNVNLNTGQLLSIPLVLVGLFFMFRPIKIRTV</sequence>